<reference evidence="1 2" key="1">
    <citation type="submission" date="2024-11" db="EMBL/GenBank/DDBJ databases">
        <title>Adaptive evolution of stress response genes in parasites aligns with host niche diversity.</title>
        <authorList>
            <person name="Hahn C."/>
            <person name="Resl P."/>
        </authorList>
    </citation>
    <scope>NUCLEOTIDE SEQUENCE [LARGE SCALE GENOMIC DNA]</scope>
    <source>
        <strain evidence="1">EGGRZ-B1_66</strain>
        <tissue evidence="1">Body</tissue>
    </source>
</reference>
<proteinExistence type="predicted"/>
<protein>
    <submittedName>
        <fullName evidence="1">Uncharacterized protein</fullName>
    </submittedName>
</protein>
<dbReference type="EMBL" id="JBJKFK010000063">
    <property type="protein sequence ID" value="KAL3320292.1"/>
    <property type="molecule type" value="Genomic_DNA"/>
</dbReference>
<evidence type="ECO:0000313" key="1">
    <source>
        <dbReference type="EMBL" id="KAL3320292.1"/>
    </source>
</evidence>
<evidence type="ECO:0000313" key="2">
    <source>
        <dbReference type="Proteomes" id="UP001626550"/>
    </source>
</evidence>
<dbReference type="AlphaFoldDB" id="A0ABD2QLP3"/>
<accession>A0ABD2QLP3</accession>
<dbReference type="Proteomes" id="UP001626550">
    <property type="component" value="Unassembled WGS sequence"/>
</dbReference>
<keyword evidence="2" id="KW-1185">Reference proteome</keyword>
<gene>
    <name evidence="1" type="ORF">Ciccas_001028</name>
</gene>
<comment type="caution">
    <text evidence="1">The sequence shown here is derived from an EMBL/GenBank/DDBJ whole genome shotgun (WGS) entry which is preliminary data.</text>
</comment>
<sequence length="75" mass="8762">MLKNWRSHLCYVELLPCSVADRIIYRRMATEMTTTATVVMTLANRWFSIKFAYSSSSLVRQQVQQSKSTKRELSL</sequence>
<organism evidence="1 2">
    <name type="scientific">Cichlidogyrus casuarinus</name>
    <dbReference type="NCBI Taxonomy" id="1844966"/>
    <lineage>
        <taxon>Eukaryota</taxon>
        <taxon>Metazoa</taxon>
        <taxon>Spiralia</taxon>
        <taxon>Lophotrochozoa</taxon>
        <taxon>Platyhelminthes</taxon>
        <taxon>Monogenea</taxon>
        <taxon>Monopisthocotylea</taxon>
        <taxon>Dactylogyridea</taxon>
        <taxon>Ancyrocephalidae</taxon>
        <taxon>Cichlidogyrus</taxon>
    </lineage>
</organism>
<name>A0ABD2QLP3_9PLAT</name>